<evidence type="ECO:0000256" key="6">
    <source>
        <dbReference type="ARBA" id="ARBA00023136"/>
    </source>
</evidence>
<keyword evidence="3" id="KW-1003">Cell membrane</keyword>
<protein>
    <submittedName>
        <fullName evidence="8">MFS transporter</fullName>
    </submittedName>
</protein>
<sequence length="426" mass="47111">MVSQAAIKKNLVLFLLAKVVIVLGSNIYSFAIGLYVLSVTGSAVNFSITLLLTILPRILLAPLAGTLSDRWNRKRIIITTNFACALWITVICVLFIFVTQDIWLLYLATCILSIINTFYSSAVMSSIYNMVGPDHLQKAMSLNQAVVSFSGILGPILGGVFFGLLPLSSFMIMNICGFFISGLASLFINYYLFAEKTPVQQTGSIGSELKEGLSFVKKQTLLRKLIFVSIWVNFWFAVFPIALPYLVLTIRDMPSYQFGIIEGSFAVGMLVMSTILSLKAEIKRKSLSLFVGMLCLGVLLALLGVPQLPMFLAVSNQVIFVYLLIIVLLLAAAIMIINIPVMVLIQKSTKDEYRGRVMAILETGASAATPLGFILFGLFLEWLPMWVMMVVAGVSIIGFILYQARNKHFFRLLQQTDQPKVMSIEA</sequence>
<name>A0ABR8QVN8_9BACI</name>
<dbReference type="SUPFAM" id="SSF103473">
    <property type="entry name" value="MFS general substrate transporter"/>
    <property type="match status" value="1"/>
</dbReference>
<dbReference type="RefSeq" id="WP_191817250.1">
    <property type="nucleotide sequence ID" value="NZ_JACSQT010000020.1"/>
</dbReference>
<feature type="transmembrane region" description="Helical" evidence="7">
    <location>
        <begin position="12"/>
        <end position="37"/>
    </location>
</feature>
<feature type="transmembrane region" description="Helical" evidence="7">
    <location>
        <begin position="357"/>
        <end position="379"/>
    </location>
</feature>
<feature type="transmembrane region" description="Helical" evidence="7">
    <location>
        <begin position="145"/>
        <end position="165"/>
    </location>
</feature>
<evidence type="ECO:0000256" key="7">
    <source>
        <dbReference type="SAM" id="Phobius"/>
    </source>
</evidence>
<keyword evidence="6 7" id="KW-0472">Membrane</keyword>
<feature type="transmembrane region" description="Helical" evidence="7">
    <location>
        <begin position="171"/>
        <end position="193"/>
    </location>
</feature>
<keyword evidence="4 7" id="KW-0812">Transmembrane</keyword>
<dbReference type="EMBL" id="JACSQT010000020">
    <property type="protein sequence ID" value="MBD7939596.1"/>
    <property type="molecule type" value="Genomic_DNA"/>
</dbReference>
<organism evidence="8 9">
    <name type="scientific">Cytobacillus stercorigallinarum</name>
    <dbReference type="NCBI Taxonomy" id="2762240"/>
    <lineage>
        <taxon>Bacteria</taxon>
        <taxon>Bacillati</taxon>
        <taxon>Bacillota</taxon>
        <taxon>Bacilli</taxon>
        <taxon>Bacillales</taxon>
        <taxon>Bacillaceae</taxon>
        <taxon>Cytobacillus</taxon>
    </lineage>
</organism>
<proteinExistence type="predicted"/>
<evidence type="ECO:0000256" key="3">
    <source>
        <dbReference type="ARBA" id="ARBA00022475"/>
    </source>
</evidence>
<dbReference type="InterPro" id="IPR036259">
    <property type="entry name" value="MFS_trans_sf"/>
</dbReference>
<accession>A0ABR8QVN8</accession>
<feature type="transmembrane region" description="Helical" evidence="7">
    <location>
        <begin position="258"/>
        <end position="278"/>
    </location>
</feature>
<keyword evidence="5 7" id="KW-1133">Transmembrane helix</keyword>
<comment type="caution">
    <text evidence="8">The sequence shown here is derived from an EMBL/GenBank/DDBJ whole genome shotgun (WGS) entry which is preliminary data.</text>
</comment>
<feature type="transmembrane region" description="Helical" evidence="7">
    <location>
        <begin position="225"/>
        <end position="246"/>
    </location>
</feature>
<dbReference type="CDD" id="cd06173">
    <property type="entry name" value="MFS_MefA_like"/>
    <property type="match status" value="1"/>
</dbReference>
<keyword evidence="2" id="KW-0813">Transport</keyword>
<dbReference type="InterPro" id="IPR011701">
    <property type="entry name" value="MFS"/>
</dbReference>
<reference evidence="8 9" key="1">
    <citation type="submission" date="2020-08" db="EMBL/GenBank/DDBJ databases">
        <title>A Genomic Blueprint of the Chicken Gut Microbiome.</title>
        <authorList>
            <person name="Gilroy R."/>
            <person name="Ravi A."/>
            <person name="Getino M."/>
            <person name="Pursley I."/>
            <person name="Horton D.L."/>
            <person name="Alikhan N.-F."/>
            <person name="Baker D."/>
            <person name="Gharbi K."/>
            <person name="Hall N."/>
            <person name="Watson M."/>
            <person name="Adriaenssens E.M."/>
            <person name="Foster-Nyarko E."/>
            <person name="Jarju S."/>
            <person name="Secka A."/>
            <person name="Antonio M."/>
            <person name="Oren A."/>
            <person name="Chaudhuri R."/>
            <person name="La Ragione R.M."/>
            <person name="Hildebrand F."/>
            <person name="Pallen M.J."/>
        </authorList>
    </citation>
    <scope>NUCLEOTIDE SEQUENCE [LARGE SCALE GENOMIC DNA]</scope>
    <source>
        <strain evidence="8 9">Sa5YUA1</strain>
    </source>
</reference>
<evidence type="ECO:0000256" key="1">
    <source>
        <dbReference type="ARBA" id="ARBA00004651"/>
    </source>
</evidence>
<dbReference type="PANTHER" id="PTHR43266">
    <property type="entry name" value="MACROLIDE-EFFLUX PROTEIN"/>
    <property type="match status" value="1"/>
</dbReference>
<dbReference type="PANTHER" id="PTHR43266:SF9">
    <property type="entry name" value="PERMEASE, MAJOR FACILITATOR SUPERFAMILY-RELATED"/>
    <property type="match status" value="1"/>
</dbReference>
<feature type="transmembrane region" description="Helical" evidence="7">
    <location>
        <begin position="43"/>
        <end position="64"/>
    </location>
</feature>
<dbReference type="Pfam" id="PF07690">
    <property type="entry name" value="MFS_1"/>
    <property type="match status" value="1"/>
</dbReference>
<dbReference type="Proteomes" id="UP000657931">
    <property type="component" value="Unassembled WGS sequence"/>
</dbReference>
<evidence type="ECO:0000256" key="4">
    <source>
        <dbReference type="ARBA" id="ARBA00022692"/>
    </source>
</evidence>
<dbReference type="Gene3D" id="1.20.1250.20">
    <property type="entry name" value="MFS general substrate transporter like domains"/>
    <property type="match status" value="1"/>
</dbReference>
<feature type="transmembrane region" description="Helical" evidence="7">
    <location>
        <begin position="103"/>
        <end position="124"/>
    </location>
</feature>
<feature type="transmembrane region" description="Helical" evidence="7">
    <location>
        <begin position="76"/>
        <end position="97"/>
    </location>
</feature>
<gene>
    <name evidence="8" type="ORF">H9655_21370</name>
</gene>
<evidence type="ECO:0000256" key="2">
    <source>
        <dbReference type="ARBA" id="ARBA00022448"/>
    </source>
</evidence>
<evidence type="ECO:0000313" key="8">
    <source>
        <dbReference type="EMBL" id="MBD7939596.1"/>
    </source>
</evidence>
<keyword evidence="9" id="KW-1185">Reference proteome</keyword>
<feature type="transmembrane region" description="Helical" evidence="7">
    <location>
        <begin position="290"/>
        <end position="313"/>
    </location>
</feature>
<feature type="transmembrane region" description="Helical" evidence="7">
    <location>
        <begin position="385"/>
        <end position="402"/>
    </location>
</feature>
<feature type="transmembrane region" description="Helical" evidence="7">
    <location>
        <begin position="319"/>
        <end position="345"/>
    </location>
</feature>
<comment type="subcellular location">
    <subcellularLocation>
        <location evidence="1">Cell membrane</location>
        <topology evidence="1">Multi-pass membrane protein</topology>
    </subcellularLocation>
</comment>
<evidence type="ECO:0000256" key="5">
    <source>
        <dbReference type="ARBA" id="ARBA00022989"/>
    </source>
</evidence>
<evidence type="ECO:0000313" key="9">
    <source>
        <dbReference type="Proteomes" id="UP000657931"/>
    </source>
</evidence>